<organism evidence="2 3">
    <name type="scientific">Paracoccus sediminis</name>
    <dbReference type="NCBI Taxonomy" id="1214787"/>
    <lineage>
        <taxon>Bacteria</taxon>
        <taxon>Pseudomonadati</taxon>
        <taxon>Pseudomonadota</taxon>
        <taxon>Alphaproteobacteria</taxon>
        <taxon>Rhodobacterales</taxon>
        <taxon>Paracoccaceae</taxon>
        <taxon>Paracoccus</taxon>
    </lineage>
</organism>
<reference evidence="3" key="1">
    <citation type="submission" date="2017-06" db="EMBL/GenBank/DDBJ databases">
        <authorList>
            <person name="Varghese N."/>
            <person name="Submissions S."/>
        </authorList>
    </citation>
    <scope>NUCLEOTIDE SEQUENCE [LARGE SCALE GENOMIC DNA]</scope>
    <source>
        <strain evidence="3">DSM 26170</strain>
    </source>
</reference>
<proteinExistence type="predicted"/>
<dbReference type="EMBL" id="FZNM01000016">
    <property type="protein sequence ID" value="SNR67586.1"/>
    <property type="molecule type" value="Genomic_DNA"/>
</dbReference>
<evidence type="ECO:0000313" key="2">
    <source>
        <dbReference type="EMBL" id="SNR67586.1"/>
    </source>
</evidence>
<dbReference type="Proteomes" id="UP000198409">
    <property type="component" value="Unassembled WGS sequence"/>
</dbReference>
<gene>
    <name evidence="2" type="ORF">SAMN06265378_11612</name>
</gene>
<sequence>MKLRQDHPLEVAAAKADISRATGYRIAQDPRPPSQKAQPRGRRRQGIPSLGRVWIETR</sequence>
<name>A0A238Y8G7_9RHOB</name>
<accession>A0A238Y8G7</accession>
<evidence type="ECO:0000256" key="1">
    <source>
        <dbReference type="SAM" id="MobiDB-lite"/>
    </source>
</evidence>
<evidence type="ECO:0000313" key="3">
    <source>
        <dbReference type="Proteomes" id="UP000198409"/>
    </source>
</evidence>
<protein>
    <submittedName>
        <fullName evidence="2">Uncharacterized protein</fullName>
    </submittedName>
</protein>
<feature type="region of interest" description="Disordered" evidence="1">
    <location>
        <begin position="1"/>
        <end position="58"/>
    </location>
</feature>
<dbReference type="AlphaFoldDB" id="A0A238Y8G7"/>